<organism evidence="7 8">
    <name type="scientific">Candidatus Desantisbacteria bacterium CG_4_10_14_0_8_um_filter_48_22</name>
    <dbReference type="NCBI Taxonomy" id="1974543"/>
    <lineage>
        <taxon>Bacteria</taxon>
        <taxon>Candidatus Desantisiibacteriota</taxon>
    </lineage>
</organism>
<dbReference type="Gene3D" id="3.40.50.150">
    <property type="entry name" value="Vaccinia Virus protein VP39"/>
    <property type="match status" value="1"/>
</dbReference>
<name>A0A2M7S9R2_9BACT</name>
<gene>
    <name evidence="7" type="ORF">COY52_08215</name>
</gene>
<dbReference type="Pfam" id="PF18135">
    <property type="entry name" value="Type_ISP_C"/>
    <property type="match status" value="1"/>
</dbReference>
<keyword evidence="2 7" id="KW-0489">Methyltransferase</keyword>
<dbReference type="AlphaFoldDB" id="A0A2M7S9R2"/>
<comment type="catalytic activity">
    <reaction evidence="4">
        <text>a 2'-deoxyadenosine in DNA + S-adenosyl-L-methionine = an N(6)-methyl-2'-deoxyadenosine in DNA + S-adenosyl-L-homocysteine + H(+)</text>
        <dbReference type="Rhea" id="RHEA:15197"/>
        <dbReference type="Rhea" id="RHEA-COMP:12418"/>
        <dbReference type="Rhea" id="RHEA-COMP:12419"/>
        <dbReference type="ChEBI" id="CHEBI:15378"/>
        <dbReference type="ChEBI" id="CHEBI:57856"/>
        <dbReference type="ChEBI" id="CHEBI:59789"/>
        <dbReference type="ChEBI" id="CHEBI:90615"/>
        <dbReference type="ChEBI" id="CHEBI:90616"/>
        <dbReference type="EC" id="2.1.1.72"/>
    </reaction>
</comment>
<evidence type="ECO:0000259" key="6">
    <source>
        <dbReference type="Pfam" id="PF18135"/>
    </source>
</evidence>
<comment type="caution">
    <text evidence="7">The sequence shown here is derived from an EMBL/GenBank/DDBJ whole genome shotgun (WGS) entry which is preliminary data.</text>
</comment>
<evidence type="ECO:0000259" key="5">
    <source>
        <dbReference type="Pfam" id="PF02384"/>
    </source>
</evidence>
<reference evidence="8" key="1">
    <citation type="submission" date="2017-09" db="EMBL/GenBank/DDBJ databases">
        <title>Depth-based differentiation of microbial function through sediment-hosted aquifers and enrichment of novel symbionts in the deep terrestrial subsurface.</title>
        <authorList>
            <person name="Probst A.J."/>
            <person name="Ladd B."/>
            <person name="Jarett J.K."/>
            <person name="Geller-Mcgrath D.E."/>
            <person name="Sieber C.M.K."/>
            <person name="Emerson J.B."/>
            <person name="Anantharaman K."/>
            <person name="Thomas B.C."/>
            <person name="Malmstrom R."/>
            <person name="Stieglmeier M."/>
            <person name="Klingl A."/>
            <person name="Woyke T."/>
            <person name="Ryan C.M."/>
            <person name="Banfield J.F."/>
        </authorList>
    </citation>
    <scope>NUCLEOTIDE SEQUENCE [LARGE SCALE GENOMIC DNA]</scope>
</reference>
<feature type="domain" description="Type ISP restriction-modification enzyme LLaBIII C-terminal specificity" evidence="6">
    <location>
        <begin position="674"/>
        <end position="1022"/>
    </location>
</feature>
<dbReference type="GO" id="GO:0003677">
    <property type="term" value="F:DNA binding"/>
    <property type="evidence" value="ECO:0007669"/>
    <property type="project" value="InterPro"/>
</dbReference>
<protein>
    <recommendedName>
        <fullName evidence="1">site-specific DNA-methyltransferase (adenine-specific)</fullName>
        <ecNumber evidence="1">2.1.1.72</ecNumber>
    </recommendedName>
</protein>
<dbReference type="Proteomes" id="UP000229307">
    <property type="component" value="Unassembled WGS sequence"/>
</dbReference>
<dbReference type="InterPro" id="IPR041635">
    <property type="entry name" value="Type_ISP_LLaBIII_C"/>
</dbReference>
<accession>A0A2M7S9R2</accession>
<sequence>MLKAYFAEIFKTANQGDAREESFYPTLKKLLEAYANSVKKSGIQVTSLPKKTEAGNPDFRIWDGKQHIVGYIEAKAPNIEYLDQVESSEQLERYLRIFPNVILTNFFEFRLYRNGILTDRVLVARSNNLFKLKTIPPVEKETEFLNLLEKFFSFSLPQVYNAKTLAVELAKRTRFLRDEVIAEQLKEEEFSEDNYIFGFYKAFKKYLISGLSKEDFADLYSQTITYGLFAARTRTENTFNRKLAYDNIPSTIGILRDLFKFISLGNIPQQMEWIIDDISEVLSVTDVKKILHQYFHEGKGKDPIVHFYETFLTEYDPKTREKRGVYYTPEPVVSYIVRSLHKVLKEKFNRAEGLANEKVTILDPAAGTLTFLTETAKVALEEFISKYGEGGKSKFIKEHILKNFFAFELMMAPYAIGHLKMSFLLEELGYKLQKDDRFKLYLTNTLEMEELSETALPGMASLSEESHLAGKVKKEQPILVILGNPPYHGHSSNVGKWISDEIKVYYQVDRKPLNERNSKWLRDDYVKFIRFAQWKIEQAGEGILGFITNHNYLDAPTFRGMRQSLINSFNEIYILDLHGSSQKKLKGSSKDENIFKIEQGVAIAIYIKKKNSKESNVYHSELWGLRNEKFELLSNNDIYKTKWKKLSPKSESYLFIPRNEKLLGKYEDYLKITDIFPTNSVGIVTARDEFVVNFDKEKLKRNINLFCDEKMTDEIIAKTFHFENKMDWLKQARQELRKDEDWKDTVTQILYRPFDIRWILYHDSVVERSRKDIMGHMLQENLGLITCRQQNQIGFCHALIAKDIIEACVVSNKTREINYLFPLYLYPKKESFKKRASSNIMMLFEPDVGYGEKKSNLSSVLIEQLIKDYKKTPEPEQILYYIYAVLYSEIYRKKYAEFLKMDFPRIPFTKEYKVFEKMSKMGEKLVDMHLLKSKELDSPVARLQGKNDNKIEKVKYDEKENRVYFNNLQYFEGVKKEIWEYQIGGYQVCDKWLKDRKEKSLSLEEIKYYCKIVTSLEKTIKIQEDIDEIYPEIEKSL</sequence>
<dbReference type="InterPro" id="IPR050953">
    <property type="entry name" value="N4_N6_ade-DNA_methylase"/>
</dbReference>
<evidence type="ECO:0000256" key="4">
    <source>
        <dbReference type="ARBA" id="ARBA00047942"/>
    </source>
</evidence>
<dbReference type="GO" id="GO:0008170">
    <property type="term" value="F:N-methyltransferase activity"/>
    <property type="evidence" value="ECO:0007669"/>
    <property type="project" value="InterPro"/>
</dbReference>
<dbReference type="PRINTS" id="PR00507">
    <property type="entry name" value="N12N6MTFRASE"/>
</dbReference>
<dbReference type="Pfam" id="PF02384">
    <property type="entry name" value="N6_Mtase"/>
    <property type="match status" value="1"/>
</dbReference>
<evidence type="ECO:0000256" key="2">
    <source>
        <dbReference type="ARBA" id="ARBA00022603"/>
    </source>
</evidence>
<evidence type="ECO:0000256" key="1">
    <source>
        <dbReference type="ARBA" id="ARBA00011900"/>
    </source>
</evidence>
<dbReference type="InterPro" id="IPR029063">
    <property type="entry name" value="SAM-dependent_MTases_sf"/>
</dbReference>
<evidence type="ECO:0000256" key="3">
    <source>
        <dbReference type="ARBA" id="ARBA00022679"/>
    </source>
</evidence>
<dbReference type="InterPro" id="IPR003356">
    <property type="entry name" value="DNA_methylase_A-5"/>
</dbReference>
<keyword evidence="3 7" id="KW-0808">Transferase</keyword>
<dbReference type="EMBL" id="PFMR01000215">
    <property type="protein sequence ID" value="PIZ16033.1"/>
    <property type="molecule type" value="Genomic_DNA"/>
</dbReference>
<feature type="domain" description="DNA methylase adenine-specific" evidence="5">
    <location>
        <begin position="301"/>
        <end position="500"/>
    </location>
</feature>
<dbReference type="GO" id="GO:0009007">
    <property type="term" value="F:site-specific DNA-methyltransferase (adenine-specific) activity"/>
    <property type="evidence" value="ECO:0007669"/>
    <property type="project" value="UniProtKB-EC"/>
</dbReference>
<evidence type="ECO:0000313" key="7">
    <source>
        <dbReference type="EMBL" id="PIZ16033.1"/>
    </source>
</evidence>
<evidence type="ECO:0000313" key="8">
    <source>
        <dbReference type="Proteomes" id="UP000229307"/>
    </source>
</evidence>
<dbReference type="GO" id="GO:0032259">
    <property type="term" value="P:methylation"/>
    <property type="evidence" value="ECO:0007669"/>
    <property type="project" value="UniProtKB-KW"/>
</dbReference>
<dbReference type="EC" id="2.1.1.72" evidence="1"/>
<proteinExistence type="predicted"/>
<dbReference type="SUPFAM" id="SSF53335">
    <property type="entry name" value="S-adenosyl-L-methionine-dependent methyltransferases"/>
    <property type="match status" value="1"/>
</dbReference>
<dbReference type="PANTHER" id="PTHR33841">
    <property type="entry name" value="DNA METHYLTRANSFERASE YEEA-RELATED"/>
    <property type="match status" value="1"/>
</dbReference>
<dbReference type="PANTHER" id="PTHR33841:SF1">
    <property type="entry name" value="DNA METHYLTRANSFERASE A"/>
    <property type="match status" value="1"/>
</dbReference>